<reference evidence="2 4" key="3">
    <citation type="submission" date="2019-08" db="EMBL/GenBank/DDBJ databases">
        <authorList>
            <person name="Kuhnert P."/>
        </authorList>
    </citation>
    <scope>NUCLEOTIDE SEQUENCE [LARGE SCALE GENOMIC DNA]</scope>
    <source>
        <strain evidence="2 4">B36.5</strain>
    </source>
</reference>
<dbReference type="RefSeq" id="WP_002700369.1">
    <property type="nucleotide sequence ID" value="NZ_CDNC01000012.1"/>
</dbReference>
<dbReference type="EMBL" id="CP042817">
    <property type="protein sequence ID" value="QEJ99516.1"/>
    <property type="molecule type" value="Genomic_DNA"/>
</dbReference>
<dbReference type="Proteomes" id="UP000042527">
    <property type="component" value="Unassembled WGS sequence"/>
</dbReference>
<proteinExistence type="predicted"/>
<name>A0A0B7GX21_TREPH</name>
<evidence type="ECO:0000313" key="3">
    <source>
        <dbReference type="Proteomes" id="UP000042527"/>
    </source>
</evidence>
<evidence type="ECO:0000313" key="2">
    <source>
        <dbReference type="EMBL" id="QEJ99516.1"/>
    </source>
</evidence>
<evidence type="ECO:0000313" key="1">
    <source>
        <dbReference type="EMBL" id="CEM61485.1"/>
    </source>
</evidence>
<gene>
    <name evidence="2" type="ORF">FUT82_16970</name>
    <name evidence="1" type="ORF">TPHV1_20022</name>
</gene>
<dbReference type="AlphaFoldDB" id="A0A0B7GX21"/>
<evidence type="ECO:0000313" key="4">
    <source>
        <dbReference type="Proteomes" id="UP000323594"/>
    </source>
</evidence>
<organism evidence="1 3">
    <name type="scientific">Treponema phagedenis</name>
    <dbReference type="NCBI Taxonomy" id="162"/>
    <lineage>
        <taxon>Bacteria</taxon>
        <taxon>Pseudomonadati</taxon>
        <taxon>Spirochaetota</taxon>
        <taxon>Spirochaetia</taxon>
        <taxon>Spirochaetales</taxon>
        <taxon>Treponemataceae</taxon>
        <taxon>Treponema</taxon>
    </lineage>
</organism>
<dbReference type="Proteomes" id="UP000323594">
    <property type="component" value="Chromosome"/>
</dbReference>
<protein>
    <submittedName>
        <fullName evidence="1">Uncharacterized protein</fullName>
    </submittedName>
</protein>
<accession>A0A0B7GX21</accession>
<reference evidence="1" key="1">
    <citation type="submission" date="2015-01" db="EMBL/GenBank/DDBJ databases">
        <authorList>
            <person name="Xiang T."/>
            <person name="Song Y."/>
            <person name="Huang L."/>
            <person name="Wang B."/>
            <person name="Wu P."/>
        </authorList>
    </citation>
    <scope>NUCLEOTIDE SEQUENCE [LARGE SCALE GENOMIC DNA]</scope>
    <source>
        <strain evidence="1">V1</strain>
    </source>
</reference>
<dbReference type="EMBL" id="CDNC01000012">
    <property type="protein sequence ID" value="CEM61485.1"/>
    <property type="molecule type" value="Genomic_DNA"/>
</dbReference>
<reference evidence="3" key="2">
    <citation type="submission" date="2015-01" db="EMBL/GenBank/DDBJ databases">
        <authorList>
            <person name="Manzoor Shahid"/>
            <person name="Zubair Saima"/>
        </authorList>
    </citation>
    <scope>NUCLEOTIDE SEQUENCE [LARGE SCALE GENOMIC DNA]</scope>
    <source>
        <strain evidence="3">V1</strain>
    </source>
</reference>
<sequence length="206" mass="24144">MRRGFNKFFFQHRKRNITIVAAVSFVFLASFAALHYYDVMLTRIQKEFESYSLVNSFLPCVMTSYGRSGDTLSARFAFSTPAGKPLGIYERSWEGWELKMEYIRFPTKKGFLIFPYKIYSDAGYGSGIRLFKYYKIKGEPGIYTDLLSSSRQKALKDLFFLIRSFTLGMQLFGDIKIETIRIRTFEKDTDYQLFIDNLGLVYFRKS</sequence>
<keyword evidence="3" id="KW-1185">Reference proteome</keyword>
<dbReference type="OrthoDB" id="362898at2"/>